<evidence type="ECO:0000256" key="1">
    <source>
        <dbReference type="ARBA" id="ARBA00022468"/>
    </source>
</evidence>
<sequence>MFTRRGYGDVKKSTQKVLDPKKDVFTRLKHLRALLGEWDSDRTETFTDIFHTTRELDSILFIFEVSSILKKLLHTGNSFKIRCEGMRLFLLWLQALQSNCAEEQLLIFACLIPGFPAVPSSRGPCTLDTIIYNPFSNPPDAKIVPEEITPLVPALPGEKVAEDHTCSVLQIVLKVMVLQASSLDWKNKESQDMGFRFLFSLFKKYYLSHLFPSFTKQTNLYKPQLDLPINRPKPLYVPVTRNSESTYCTRDQYLAPRVAFITWLVNFFLEKKYVNSATSSSKNGGEVLPKIIQTVTAGGIGQEKSADSEPNGPVEQEKNHSNSSTLSDRRGSNSSLCSIEEEHRAVYDMVQSILLSTRDNVNFVNEVFHQAFLLPACEASATRKVIKVYRKWFLQEKPNFMAEPETTSQEEDGEEEHLISETDSVLETHGHKRSSSWGRTYSFSNAISRGCLTEEQNQDVKAGVQPTLQVFLTNSANVFLLEPCQDVPKLLENQLEVCRAVLSVYRHIIMEQNMNRPTWEQLLQVLLRITEAVMKKPQENQRKDTFAHSLASILFKTIFVAWVRSNLTVFISRELWDELLAVLSSLSHWEELVFEWASIMDSLTAVLARHVYGLDLHNLPLDKLSEQKEKKQRGRGVCVCDSQKSTDGARPFSLSWRSSGDQVGAQEPMRFRSATTTGAPAVEKARNNVRQKASGQKRDESVSESSSTGKRESDAPTVSNIILIRRSSSPADLDYPADGAPTFLKIKQREKSELCPMIPPFYRNIVYLSFLLSCILFCFVVDHNNNFQPYLSIYPQVLFDFNLLKKNSSEFLADDISIIAGGSLTGWHADSAFVLWRRILGILGDVNSIRCARIHAKVFSYLYELWHKLAKIRDNLGIRVDTDTAVARPLFIPPLRMLASWLFKATMLPSEFKAGKLQAYKLICEMMTKHQDVLPNSDFLVHLYHVMHKGFTSDDQDVLNAMIRWCSPRFFFLGLPGFTMLVGDFITAAARVLNTDSFEAPRIEAQTVLGSLVCFPNLYQQIPSLQSVPGSEDIVVGKEDMKVCHYKTICSLGLWVCEELRQTETHHQVKDAINVLGVTLKFGNKVVASVACDIFQLLISHWQHLQRLDPSLPKRIIEIFVATIAFLLPSAEHSTVEADKKLMVSLLLCLLDWCMAVPLSILLEPITMPVLDDPASQKAPLLDYIYRVLHTCVSGSNLHTQQSHYLLSLADLSTDYEPFLTLGNVKSFEPPPIHNVMGDFGNLLTVAEEKKRRSLELIPLTARMVMTHLVNHLGHHPLSGGPALLNSLVSENHDNPYVESSELSSEVFKSPNLQLFVFNDSTLVSCLQIPSDSSSMAQVSANPRDHSSDVRVIVRDISGKYSWDGGVLFRTLDGTGLSSGGSKDQLSHSATHSEKQGSVRSSKCSSELEVEDGVDVLDQLLEDLGYSSPECLPQPQLRLTQPPSPPIGMNPDMEGLIMDAIHRQARQEDEELARRQTEDPSIRAERQREPTHHEPKSPFYLCRLLLNDLGMNSWDRRKSFHLLKKNSKLLRELKNLDSRQCRETHKIAVFYIGEGQEDKCSILSNTEGSQAYEDFVSGLGWEVNLATHCGFMGGLQRNGSTGSTAPYYATSNMEVIFHVSTRMPSDSDDSITKKLRHLGNDEVHIVWSEHTRDYRRGIIPTDFGDVLIIIYPMKNHMFFVQIMKKPQVPFFGPLFDGAIVTGTLLPSLVRATCINASRAVKSRLPLYQSFYEERALYLEAIIQNHKENMTFEDFAAQVFSPSPSYWPTGVFCFYFTHAFLFFRCL</sequence>
<accession>A0A8C1L431</accession>
<proteinExistence type="predicted"/>
<feature type="domain" description="Rap-GAP" evidence="4">
    <location>
        <begin position="1533"/>
        <end position="1741"/>
    </location>
</feature>
<dbReference type="Pfam" id="PF02145">
    <property type="entry name" value="Rap_GAP"/>
    <property type="match status" value="1"/>
</dbReference>
<evidence type="ECO:0000313" key="5">
    <source>
        <dbReference type="Ensembl" id="ENSCCRP00010056332.1"/>
    </source>
</evidence>
<dbReference type="PROSITE" id="PS50085">
    <property type="entry name" value="RAPGAP"/>
    <property type="match status" value="1"/>
</dbReference>
<dbReference type="Ensembl" id="ENSCCRT00010061737.1">
    <property type="protein sequence ID" value="ENSCCRP00010056332.1"/>
    <property type="gene ID" value="ENSCCRG00010023605.1"/>
</dbReference>
<evidence type="ECO:0000259" key="4">
    <source>
        <dbReference type="PROSITE" id="PS50085"/>
    </source>
</evidence>
<reference evidence="5" key="1">
    <citation type="submission" date="2025-08" db="UniProtKB">
        <authorList>
            <consortium name="Ensembl"/>
        </authorList>
    </citation>
    <scope>IDENTIFICATION</scope>
</reference>
<feature type="region of interest" description="Disordered" evidence="3">
    <location>
        <begin position="300"/>
        <end position="334"/>
    </location>
</feature>
<dbReference type="Gene3D" id="3.40.50.11210">
    <property type="entry name" value="Rap/Ran-GAP"/>
    <property type="match status" value="1"/>
</dbReference>
<dbReference type="InterPro" id="IPR000331">
    <property type="entry name" value="Rap/Ran_GAP_dom"/>
</dbReference>
<dbReference type="InterPro" id="IPR035974">
    <property type="entry name" value="Rap/Ran-GAP_sf"/>
</dbReference>
<feature type="region of interest" description="Disordered" evidence="3">
    <location>
        <begin position="644"/>
        <end position="715"/>
    </location>
</feature>
<dbReference type="InterPro" id="IPR027107">
    <property type="entry name" value="Tuberin/Ral-act_asu"/>
</dbReference>
<dbReference type="GO" id="GO:0005634">
    <property type="term" value="C:nucleus"/>
    <property type="evidence" value="ECO:0007669"/>
    <property type="project" value="InterPro"/>
</dbReference>
<dbReference type="PANTHER" id="PTHR10063">
    <property type="entry name" value="TUBERIN"/>
    <property type="match status" value="1"/>
</dbReference>
<dbReference type="InterPro" id="IPR046859">
    <property type="entry name" value="RGPA/RALGAPB_N"/>
</dbReference>
<dbReference type="FunFam" id="3.40.50.11210:FF:000001">
    <property type="entry name" value="Ral GTPase-activating protein subunit alpha-1 isoform 1"/>
    <property type="match status" value="1"/>
</dbReference>
<keyword evidence="1" id="KW-0343">GTPase activation</keyword>
<dbReference type="SUPFAM" id="SSF48371">
    <property type="entry name" value="ARM repeat"/>
    <property type="match status" value="1"/>
</dbReference>
<dbReference type="GO" id="GO:0051056">
    <property type="term" value="P:regulation of small GTPase mediated signal transduction"/>
    <property type="evidence" value="ECO:0007669"/>
    <property type="project" value="InterPro"/>
</dbReference>
<evidence type="ECO:0000256" key="3">
    <source>
        <dbReference type="SAM" id="MobiDB-lite"/>
    </source>
</evidence>
<keyword evidence="6" id="KW-1185">Reference proteome</keyword>
<reference evidence="5" key="2">
    <citation type="submission" date="2025-09" db="UniProtKB">
        <authorList>
            <consortium name="Ensembl"/>
        </authorList>
    </citation>
    <scope>IDENTIFICATION</scope>
</reference>
<dbReference type="Proteomes" id="UP000694427">
    <property type="component" value="Unplaced"/>
</dbReference>
<feature type="compositionally biased region" description="Polar residues" evidence="3">
    <location>
        <begin position="321"/>
        <end position="334"/>
    </location>
</feature>
<dbReference type="Pfam" id="PF20412">
    <property type="entry name" value="RALGAPB_N"/>
    <property type="match status" value="1"/>
</dbReference>
<name>A0A8C1L431_CYPCA</name>
<dbReference type="GO" id="GO:0005737">
    <property type="term" value="C:cytoplasm"/>
    <property type="evidence" value="ECO:0007669"/>
    <property type="project" value="TreeGrafter"/>
</dbReference>
<dbReference type="GO" id="GO:0005096">
    <property type="term" value="F:GTPase activator activity"/>
    <property type="evidence" value="ECO:0007669"/>
    <property type="project" value="UniProtKB-KW"/>
</dbReference>
<evidence type="ECO:0000256" key="2">
    <source>
        <dbReference type="ARBA" id="ARBA00022553"/>
    </source>
</evidence>
<keyword evidence="2" id="KW-0597">Phosphoprotein</keyword>
<dbReference type="SUPFAM" id="SSF111347">
    <property type="entry name" value="Rap/Ran-GAP"/>
    <property type="match status" value="1"/>
</dbReference>
<feature type="region of interest" description="Disordered" evidence="3">
    <location>
        <begin position="1466"/>
        <end position="1494"/>
    </location>
</feature>
<protein>
    <submittedName>
        <fullName evidence="5">Ral GTPase activating protein, alpha subunit 2 (catalytic)</fullName>
    </submittedName>
</protein>
<dbReference type="InterPro" id="IPR016024">
    <property type="entry name" value="ARM-type_fold"/>
</dbReference>
<evidence type="ECO:0000313" key="6">
    <source>
        <dbReference type="Proteomes" id="UP000694427"/>
    </source>
</evidence>
<organism evidence="5 6">
    <name type="scientific">Cyprinus carpio</name>
    <name type="common">Common carp</name>
    <dbReference type="NCBI Taxonomy" id="7962"/>
    <lineage>
        <taxon>Eukaryota</taxon>
        <taxon>Metazoa</taxon>
        <taxon>Chordata</taxon>
        <taxon>Craniata</taxon>
        <taxon>Vertebrata</taxon>
        <taxon>Euteleostomi</taxon>
        <taxon>Actinopterygii</taxon>
        <taxon>Neopterygii</taxon>
        <taxon>Teleostei</taxon>
        <taxon>Ostariophysi</taxon>
        <taxon>Cypriniformes</taxon>
        <taxon>Cyprinidae</taxon>
        <taxon>Cyprininae</taxon>
        <taxon>Cyprinus</taxon>
    </lineage>
</organism>
<dbReference type="PANTHER" id="PTHR10063:SF2">
    <property type="entry name" value="RAL GTPASE-ACTIVATING PROTEIN SUBUNIT ALPHA-2"/>
    <property type="match status" value="1"/>
</dbReference>
<feature type="region of interest" description="Disordered" evidence="3">
    <location>
        <begin position="1378"/>
        <end position="1406"/>
    </location>
</feature>